<dbReference type="AlphaFoldDB" id="A0A6A6GAQ6"/>
<dbReference type="Gene3D" id="1.25.40.20">
    <property type="entry name" value="Ankyrin repeat-containing domain"/>
    <property type="match status" value="1"/>
</dbReference>
<evidence type="ECO:0000313" key="1">
    <source>
        <dbReference type="EMBL" id="KAF2222757.1"/>
    </source>
</evidence>
<dbReference type="Pfam" id="PF12796">
    <property type="entry name" value="Ank_2"/>
    <property type="match status" value="1"/>
</dbReference>
<dbReference type="Proteomes" id="UP000799538">
    <property type="component" value="Unassembled WGS sequence"/>
</dbReference>
<keyword evidence="2" id="KW-1185">Reference proteome</keyword>
<sequence length="160" mass="18186">MAKDSGTYAELHAWKGPLMRACRAGQIDDVVAILEKQLDDDAEDDNYRLLQDLLYSAARGGQVDMLEWLLDEHPEYPKREYDLTPLHYAIFSDNQNAFQVYKALIRRFPALKEWDLGHMGDPLGVVAVSNDVPFATFLLENGADATRAHYLKFPVRQTVS</sequence>
<dbReference type="SUPFAM" id="SSF48403">
    <property type="entry name" value="Ankyrin repeat"/>
    <property type="match status" value="1"/>
</dbReference>
<evidence type="ECO:0000313" key="2">
    <source>
        <dbReference type="Proteomes" id="UP000799538"/>
    </source>
</evidence>
<dbReference type="OrthoDB" id="3783344at2759"/>
<reference evidence="2" key="1">
    <citation type="journal article" date="2020" name="Stud. Mycol.">
        <title>101 Dothideomycetes genomes: A test case for predicting lifestyles and emergence of pathogens.</title>
        <authorList>
            <person name="Haridas S."/>
            <person name="Albert R."/>
            <person name="Binder M."/>
            <person name="Bloem J."/>
            <person name="LaButti K."/>
            <person name="Salamov A."/>
            <person name="Andreopoulos B."/>
            <person name="Baker S."/>
            <person name="Barry K."/>
            <person name="Bills G."/>
            <person name="Bluhm B."/>
            <person name="Cannon C."/>
            <person name="Castanera R."/>
            <person name="Culley D."/>
            <person name="Daum C."/>
            <person name="Ezra D."/>
            <person name="Gonzalez J."/>
            <person name="Henrissat B."/>
            <person name="Kuo A."/>
            <person name="Liang C."/>
            <person name="Lipzen A."/>
            <person name="Lutzoni F."/>
            <person name="Magnuson J."/>
            <person name="Mondo S."/>
            <person name="Nolan M."/>
            <person name="Ohm R."/>
            <person name="Pangilinan J."/>
            <person name="Park H.-J."/>
            <person name="Ramirez L."/>
            <person name="Alfaro M."/>
            <person name="Sun H."/>
            <person name="Tritt A."/>
            <person name="Yoshinaga Y."/>
            <person name="Zwiers L.-H."/>
            <person name="Turgeon B."/>
            <person name="Goodwin S."/>
            <person name="Spatafora J."/>
            <person name="Crous P."/>
            <person name="Grigoriev I."/>
        </authorList>
    </citation>
    <scope>NUCLEOTIDE SEQUENCE [LARGE SCALE GENOMIC DNA]</scope>
    <source>
        <strain evidence="2">CECT 20119</strain>
    </source>
</reference>
<dbReference type="EMBL" id="ML992508">
    <property type="protein sequence ID" value="KAF2222757.1"/>
    <property type="molecule type" value="Genomic_DNA"/>
</dbReference>
<proteinExistence type="predicted"/>
<protein>
    <submittedName>
        <fullName evidence="1">Uncharacterized protein</fullName>
    </submittedName>
</protein>
<gene>
    <name evidence="1" type="ORF">BDZ85DRAFT_282800</name>
</gene>
<name>A0A6A6GAQ6_9PEZI</name>
<dbReference type="InterPro" id="IPR036770">
    <property type="entry name" value="Ankyrin_rpt-contain_sf"/>
</dbReference>
<accession>A0A6A6GAQ6</accession>
<dbReference type="InterPro" id="IPR002110">
    <property type="entry name" value="Ankyrin_rpt"/>
</dbReference>
<organism evidence="1 2">
    <name type="scientific">Elsinoe ampelina</name>
    <dbReference type="NCBI Taxonomy" id="302913"/>
    <lineage>
        <taxon>Eukaryota</taxon>
        <taxon>Fungi</taxon>
        <taxon>Dikarya</taxon>
        <taxon>Ascomycota</taxon>
        <taxon>Pezizomycotina</taxon>
        <taxon>Dothideomycetes</taxon>
        <taxon>Dothideomycetidae</taxon>
        <taxon>Myriangiales</taxon>
        <taxon>Elsinoaceae</taxon>
        <taxon>Elsinoe</taxon>
    </lineage>
</organism>